<dbReference type="Gene3D" id="1.20.120.50">
    <property type="entry name" value="Hemerythrin-like"/>
    <property type="match status" value="1"/>
</dbReference>
<dbReference type="Proteomes" id="UP000324800">
    <property type="component" value="Unassembled WGS sequence"/>
</dbReference>
<keyword evidence="2" id="KW-0479">Metal-binding</keyword>
<name>A0A5J4W564_9EUKA</name>
<proteinExistence type="inferred from homology"/>
<feature type="compositionally biased region" description="Basic residues" evidence="4">
    <location>
        <begin position="243"/>
        <end position="256"/>
    </location>
</feature>
<feature type="region of interest" description="Disordered" evidence="4">
    <location>
        <begin position="243"/>
        <end position="272"/>
    </location>
</feature>
<keyword evidence="5" id="KW-0812">Transmembrane</keyword>
<evidence type="ECO:0008006" key="8">
    <source>
        <dbReference type="Google" id="ProtNLM"/>
    </source>
</evidence>
<organism evidence="6 7">
    <name type="scientific">Streblomastix strix</name>
    <dbReference type="NCBI Taxonomy" id="222440"/>
    <lineage>
        <taxon>Eukaryota</taxon>
        <taxon>Metamonada</taxon>
        <taxon>Preaxostyla</taxon>
        <taxon>Oxymonadida</taxon>
        <taxon>Streblomastigidae</taxon>
        <taxon>Streblomastix</taxon>
    </lineage>
</organism>
<evidence type="ECO:0000313" key="7">
    <source>
        <dbReference type="Proteomes" id="UP000324800"/>
    </source>
</evidence>
<evidence type="ECO:0000256" key="5">
    <source>
        <dbReference type="SAM" id="Phobius"/>
    </source>
</evidence>
<evidence type="ECO:0000256" key="3">
    <source>
        <dbReference type="ARBA" id="ARBA00023004"/>
    </source>
</evidence>
<keyword evidence="5" id="KW-0472">Membrane</keyword>
<evidence type="ECO:0000313" key="6">
    <source>
        <dbReference type="EMBL" id="KAA6389579.1"/>
    </source>
</evidence>
<protein>
    <recommendedName>
        <fullName evidence="8">Hemerythrin-like domain-containing protein</fullName>
    </recommendedName>
</protein>
<gene>
    <name evidence="6" type="ORF">EZS28_014892</name>
</gene>
<reference evidence="6 7" key="1">
    <citation type="submission" date="2019-03" db="EMBL/GenBank/DDBJ databases">
        <title>Single cell metagenomics reveals metabolic interactions within the superorganism composed of flagellate Streblomastix strix and complex community of Bacteroidetes bacteria on its surface.</title>
        <authorList>
            <person name="Treitli S.C."/>
            <person name="Kolisko M."/>
            <person name="Husnik F."/>
            <person name="Keeling P."/>
            <person name="Hampl V."/>
        </authorList>
    </citation>
    <scope>NUCLEOTIDE SEQUENCE [LARGE SCALE GENOMIC DNA]</scope>
    <source>
        <strain evidence="6">ST1C</strain>
    </source>
</reference>
<evidence type="ECO:0000256" key="4">
    <source>
        <dbReference type="SAM" id="MobiDB-lite"/>
    </source>
</evidence>
<dbReference type="InterPro" id="IPR035938">
    <property type="entry name" value="Hemerythrin-like_sf"/>
</dbReference>
<feature type="transmembrane region" description="Helical" evidence="5">
    <location>
        <begin position="31"/>
        <end position="55"/>
    </location>
</feature>
<sequence>MRWDVKEGIDQINEDIIKDGHKTITQSINTVIIFCIGSVVLILAFLFFNSIPWALNILQISRRLRNLLVLLPIKSTSFSFLTESQKELKLLPTMTTGYQKMDKGRTRIYDAILLVIEGLDEKQSSDTIEALFAHLIVVTHVIFAEEEEDMYDHTYDQAKMNLHIKNHTILKQRLTHLVDQAMKFINRGNREDPAALRVIRRTLLRLFDHHFSSEDVEYVELAVLEQERDMTKDTEIDNLHIKKNKHHHHHHKHHHIRLSDEYSNNKNKNDLN</sequence>
<evidence type="ECO:0000256" key="2">
    <source>
        <dbReference type="ARBA" id="ARBA00022723"/>
    </source>
</evidence>
<comment type="caution">
    <text evidence="6">The sequence shown here is derived from an EMBL/GenBank/DDBJ whole genome shotgun (WGS) entry which is preliminary data.</text>
</comment>
<evidence type="ECO:0000256" key="1">
    <source>
        <dbReference type="ARBA" id="ARBA00010587"/>
    </source>
</evidence>
<dbReference type="SUPFAM" id="SSF47188">
    <property type="entry name" value="Hemerythrin-like"/>
    <property type="match status" value="1"/>
</dbReference>
<dbReference type="EMBL" id="SNRW01003533">
    <property type="protein sequence ID" value="KAA6389579.1"/>
    <property type="molecule type" value="Genomic_DNA"/>
</dbReference>
<comment type="similarity">
    <text evidence="1">Belongs to the hemerythrin family.</text>
</comment>
<dbReference type="AlphaFoldDB" id="A0A5J4W564"/>
<keyword evidence="3" id="KW-0408">Iron</keyword>
<keyword evidence="5" id="KW-1133">Transmembrane helix</keyword>
<dbReference type="GO" id="GO:0046872">
    <property type="term" value="F:metal ion binding"/>
    <property type="evidence" value="ECO:0007669"/>
    <property type="project" value="UniProtKB-KW"/>
</dbReference>
<accession>A0A5J4W564</accession>